<keyword evidence="2" id="KW-0540">Nuclease</keyword>
<name>A0ABY7UIT1_9CORY</name>
<organism evidence="2 3">
    <name type="scientific">Corynebacterium jeddahense</name>
    <dbReference type="NCBI Taxonomy" id="1414719"/>
    <lineage>
        <taxon>Bacteria</taxon>
        <taxon>Bacillati</taxon>
        <taxon>Actinomycetota</taxon>
        <taxon>Actinomycetes</taxon>
        <taxon>Mycobacteriales</taxon>
        <taxon>Corynebacteriaceae</taxon>
        <taxon>Corynebacterium</taxon>
    </lineage>
</organism>
<evidence type="ECO:0000313" key="2">
    <source>
        <dbReference type="EMBL" id="WCZ38647.1"/>
    </source>
</evidence>
<reference evidence="2 3" key="1">
    <citation type="submission" date="2020-10" db="EMBL/GenBank/DDBJ databases">
        <title>Complete genome sequence of Corynebacterium jeddahense DSM 45997, type strain of Corynebacterium jeddahense.</title>
        <authorList>
            <person name="Busche T."/>
            <person name="Kalinowski J."/>
            <person name="Ruckert C."/>
        </authorList>
    </citation>
    <scope>NUCLEOTIDE SEQUENCE [LARGE SCALE GENOMIC DNA]</scope>
    <source>
        <strain evidence="2 3">DSM 45997</strain>
    </source>
</reference>
<dbReference type="GO" id="GO:0004519">
    <property type="term" value="F:endonuclease activity"/>
    <property type="evidence" value="ECO:0007669"/>
    <property type="project" value="UniProtKB-KW"/>
</dbReference>
<sequence length="225" mass="24089">MRHYLAALTTLTLLILPFPTALSRIDVPQVPQRTTIIGYDRTAFGPGWAPVLAGAPAGSALAGSALAPRAQCDTRTRVMADAFGADCAAPWPSWQVEPIPDPYTGRPILPADVQIDHILPVSAAWDLGAHRWDDATRARFYNDPGNLVAVSADANQAKSDKLPSEWMPEARSARCAYGRRMVDVATQYALPLPAADVRAIKRACSGVAGLVSRRELGGISHVPVM</sequence>
<feature type="domain" description="GmrSD restriction endonucleases C-terminal" evidence="1">
    <location>
        <begin position="114"/>
        <end position="182"/>
    </location>
</feature>
<dbReference type="InterPro" id="IPR011089">
    <property type="entry name" value="GmrSD_C"/>
</dbReference>
<dbReference type="PANTHER" id="PTHR24094">
    <property type="entry name" value="SECRETED PROTEIN"/>
    <property type="match status" value="1"/>
</dbReference>
<dbReference type="EMBL" id="CP063194">
    <property type="protein sequence ID" value="WCZ38647.1"/>
    <property type="molecule type" value="Genomic_DNA"/>
</dbReference>
<evidence type="ECO:0000313" key="3">
    <source>
        <dbReference type="Proteomes" id="UP001218071"/>
    </source>
</evidence>
<dbReference type="RefSeq" id="WP_042406378.1">
    <property type="nucleotide sequence ID" value="NZ_CBYN010000034.1"/>
</dbReference>
<evidence type="ECO:0000259" key="1">
    <source>
        <dbReference type="Pfam" id="PF07510"/>
    </source>
</evidence>
<accession>A0ABY7UIT1</accession>
<dbReference type="Proteomes" id="UP001218071">
    <property type="component" value="Chromosome"/>
</dbReference>
<keyword evidence="3" id="KW-1185">Reference proteome</keyword>
<keyword evidence="2" id="KW-0378">Hydrolase</keyword>
<dbReference type="Gene3D" id="1.10.30.50">
    <property type="match status" value="1"/>
</dbReference>
<protein>
    <submittedName>
        <fullName evidence="2">CRISPR-associated endonuclease Cas9</fullName>
    </submittedName>
</protein>
<dbReference type="Pfam" id="PF07510">
    <property type="entry name" value="GmrSD_C"/>
    <property type="match status" value="1"/>
</dbReference>
<keyword evidence="2" id="KW-0255">Endonuclease</keyword>
<dbReference type="PANTHER" id="PTHR24094:SF15">
    <property type="entry name" value="AMP-DEPENDENT SYNTHETASE_LIGASE DOMAIN-CONTAINING PROTEIN-RELATED"/>
    <property type="match status" value="1"/>
</dbReference>
<gene>
    <name evidence="2" type="primary">cas2</name>
    <name evidence="2" type="ORF">CJEDD_05180</name>
</gene>
<proteinExistence type="predicted"/>